<evidence type="ECO:0000313" key="1">
    <source>
        <dbReference type="EMBL" id="EMA28452.1"/>
    </source>
</evidence>
<keyword evidence="2" id="KW-1185">Reference proteome</keyword>
<protein>
    <submittedName>
        <fullName evidence="1">Uncharacterized protein</fullName>
    </submittedName>
</protein>
<reference evidence="1 2" key="1">
    <citation type="journal article" date="2014" name="PLoS Genet.">
        <title>Phylogenetically driven sequencing of extremely halophilic archaea reveals strategies for static and dynamic osmo-response.</title>
        <authorList>
            <person name="Becker E.A."/>
            <person name="Seitzer P.M."/>
            <person name="Tritt A."/>
            <person name="Larsen D."/>
            <person name="Krusor M."/>
            <person name="Yao A.I."/>
            <person name="Wu D."/>
            <person name="Madern D."/>
            <person name="Eisen J.A."/>
            <person name="Darling A.E."/>
            <person name="Facciotti M.T."/>
        </authorList>
    </citation>
    <scope>NUCLEOTIDE SEQUENCE [LARGE SCALE GENOMIC DNA]</scope>
    <source>
        <strain evidence="2">ATCC 49778 / DSM 6131 / JCM 7785 / NBRC 101032 / NCIMB 13157 / TR-1</strain>
    </source>
</reference>
<dbReference type="Proteomes" id="UP000011524">
    <property type="component" value="Unassembled WGS sequence"/>
</dbReference>
<dbReference type="AlphaFoldDB" id="M0L4E6"/>
<dbReference type="PATRIC" id="fig|1227453.3.peg.3588"/>
<evidence type="ECO:0000313" key="2">
    <source>
        <dbReference type="Proteomes" id="UP000011524"/>
    </source>
</evidence>
<accession>M0L4E6</accession>
<dbReference type="eggNOG" id="arCOG11822">
    <property type="taxonomic scope" value="Archaea"/>
</dbReference>
<sequence>MSLEETVDYLAEELDLKRSEHVREVGQSVAELRD</sequence>
<organism evidence="1 2">
    <name type="scientific">Haloarcula japonica (strain ATCC 49778 / DSM 6131 / JCM 7785 / NBRC 101032 / NCIMB 13157 / TR-1)</name>
    <dbReference type="NCBI Taxonomy" id="1227453"/>
    <lineage>
        <taxon>Archaea</taxon>
        <taxon>Methanobacteriati</taxon>
        <taxon>Methanobacteriota</taxon>
        <taxon>Stenosarchaea group</taxon>
        <taxon>Halobacteria</taxon>
        <taxon>Halobacteriales</taxon>
        <taxon>Haloarculaceae</taxon>
        <taxon>Haloarcula</taxon>
    </lineage>
</organism>
<proteinExistence type="predicted"/>
<comment type="caution">
    <text evidence="1">The sequence shown here is derived from an EMBL/GenBank/DDBJ whole genome shotgun (WGS) entry which is preliminary data.</text>
</comment>
<dbReference type="EMBL" id="AOLY01000040">
    <property type="protein sequence ID" value="EMA28452.1"/>
    <property type="molecule type" value="Genomic_DNA"/>
</dbReference>
<name>M0L4E6_HALJT</name>
<gene>
    <name evidence="1" type="ORF">C444_18207</name>
</gene>